<dbReference type="InterPro" id="IPR045175">
    <property type="entry name" value="M28_fam"/>
</dbReference>
<keyword evidence="1" id="KW-0812">Transmembrane</keyword>
<dbReference type="PANTHER" id="PTHR12147">
    <property type="entry name" value="METALLOPEPTIDASE M28 FAMILY MEMBER"/>
    <property type="match status" value="1"/>
</dbReference>
<dbReference type="Proteomes" id="UP001500851">
    <property type="component" value="Unassembled WGS sequence"/>
</dbReference>
<comment type="caution">
    <text evidence="4">The sequence shown here is derived from an EMBL/GenBank/DDBJ whole genome shotgun (WGS) entry which is preliminary data.</text>
</comment>
<feature type="chain" id="PRO_5047161234" evidence="2">
    <location>
        <begin position="24"/>
        <end position="751"/>
    </location>
</feature>
<reference evidence="5" key="1">
    <citation type="journal article" date="2019" name="Int. J. Syst. Evol. Microbiol.">
        <title>The Global Catalogue of Microorganisms (GCM) 10K type strain sequencing project: providing services to taxonomists for standard genome sequencing and annotation.</title>
        <authorList>
            <consortium name="The Broad Institute Genomics Platform"/>
            <consortium name="The Broad Institute Genome Sequencing Center for Infectious Disease"/>
            <person name="Wu L."/>
            <person name="Ma J."/>
        </authorList>
    </citation>
    <scope>NUCLEOTIDE SEQUENCE [LARGE SCALE GENOMIC DNA]</scope>
    <source>
        <strain evidence="5">JCM 14736</strain>
    </source>
</reference>
<dbReference type="PANTHER" id="PTHR12147:SF26">
    <property type="entry name" value="PEPTIDASE M28 DOMAIN-CONTAINING PROTEIN"/>
    <property type="match status" value="1"/>
</dbReference>
<evidence type="ECO:0000313" key="5">
    <source>
        <dbReference type="Proteomes" id="UP001500851"/>
    </source>
</evidence>
<dbReference type="SUPFAM" id="SSF53187">
    <property type="entry name" value="Zn-dependent exopeptidases"/>
    <property type="match status" value="1"/>
</dbReference>
<keyword evidence="1" id="KW-0472">Membrane</keyword>
<evidence type="ECO:0000256" key="2">
    <source>
        <dbReference type="SAM" id="SignalP"/>
    </source>
</evidence>
<feature type="transmembrane region" description="Helical" evidence="1">
    <location>
        <begin position="502"/>
        <end position="520"/>
    </location>
</feature>
<feature type="domain" description="Peptidase M28" evidence="3">
    <location>
        <begin position="94"/>
        <end position="283"/>
    </location>
</feature>
<keyword evidence="2" id="KW-0732">Signal</keyword>
<dbReference type="InterPro" id="IPR007484">
    <property type="entry name" value="Peptidase_M28"/>
</dbReference>
<proteinExistence type="predicted"/>
<evidence type="ECO:0000259" key="3">
    <source>
        <dbReference type="Pfam" id="PF04389"/>
    </source>
</evidence>
<feature type="transmembrane region" description="Helical" evidence="1">
    <location>
        <begin position="346"/>
        <end position="371"/>
    </location>
</feature>
<evidence type="ECO:0000313" key="4">
    <source>
        <dbReference type="EMBL" id="GAA1776712.1"/>
    </source>
</evidence>
<feature type="transmembrane region" description="Helical" evidence="1">
    <location>
        <begin position="446"/>
        <end position="464"/>
    </location>
</feature>
<feature type="transmembrane region" description="Helical" evidence="1">
    <location>
        <begin position="421"/>
        <end position="440"/>
    </location>
</feature>
<organism evidence="4 5">
    <name type="scientific">Leucobacter iarius</name>
    <dbReference type="NCBI Taxonomy" id="333963"/>
    <lineage>
        <taxon>Bacteria</taxon>
        <taxon>Bacillati</taxon>
        <taxon>Actinomycetota</taxon>
        <taxon>Actinomycetes</taxon>
        <taxon>Micrococcales</taxon>
        <taxon>Microbacteriaceae</taxon>
        <taxon>Leucobacter</taxon>
    </lineage>
</organism>
<sequence length="751" mass="77371">MLLVGLSAWWAAASIAPPSAAPASAPADAFSAERARIHQADISTKPHPTGSVENDRVRQMIVDALRRDGIETRVQQGVGSTAVRDGATIGYTKNVLAKFPGTRSTGTLFLVAHYDAAPASHGAGDDGAGVATLLETARALANGPAPRNDVVLLFTDAEEAGLLGSEAFVSQAPEAKAGGVVLNVEARGSRGPSLLFETGPGNERLVDLFGANAPNPVGTSLAADIYKEMPNDTDFTPMLESGRFTGLNFSYLDGSAVYHAPQDDIEHQSIESLQHHGSNTLATARALGAADLARLAEPAADDATFFPVLGQLVRYPGTLVWPIAIGAVVSVLAAGFLLVRRRAVGLGRLLASVGLAAIPVGVVLSAGNGLWALMTTVEPAYAQLAEPWNPGWFRTALVLSVFAVTLIWLALLRRRFPVEGLLFGGAVWLAGIGTVTAATIPGGSYVTAIPALATGIALIVAAFVRRRILAFTASGIVSVLVLVPTVGLLLPSSGIEGSLPALGFAALLALALVPVLDLLFPQRPADGSARGVRGRLGTLIAPVAATLAAVIALGVGFTTERFDAKNPVPVALAHVEDADTGRAAWVSAGNDPTGWSRGMVSGRSDLSEAFPMLDTDTRVGEARAVGARAPEIAVVAERAVPGGRELDLRATSPRGARSLYLQLARGEVESAVVGGREIAVGTPFSVQIEALPAAGAEITLRLKGTAPVALRLVDGADGIDRLPGFVPRPSGVGIASGPDAEMSFVGRTVEL</sequence>
<feature type="transmembrane region" description="Helical" evidence="1">
    <location>
        <begin position="391"/>
        <end position="412"/>
    </location>
</feature>
<feature type="transmembrane region" description="Helical" evidence="1">
    <location>
        <begin position="532"/>
        <end position="557"/>
    </location>
</feature>
<feature type="signal peptide" evidence="2">
    <location>
        <begin position="1"/>
        <end position="23"/>
    </location>
</feature>
<dbReference type="RefSeq" id="WP_344028028.1">
    <property type="nucleotide sequence ID" value="NZ_BAAAOB010000001.1"/>
</dbReference>
<keyword evidence="5" id="KW-1185">Reference proteome</keyword>
<feature type="transmembrane region" description="Helical" evidence="1">
    <location>
        <begin position="471"/>
        <end position="490"/>
    </location>
</feature>
<dbReference type="Gene3D" id="3.40.630.10">
    <property type="entry name" value="Zn peptidases"/>
    <property type="match status" value="1"/>
</dbReference>
<name>A0ABP4XG25_9MICO</name>
<gene>
    <name evidence="4" type="ORF">GCM10009768_01500</name>
</gene>
<dbReference type="EMBL" id="BAAAOB010000001">
    <property type="protein sequence ID" value="GAA1776712.1"/>
    <property type="molecule type" value="Genomic_DNA"/>
</dbReference>
<evidence type="ECO:0000256" key="1">
    <source>
        <dbReference type="SAM" id="Phobius"/>
    </source>
</evidence>
<dbReference type="Pfam" id="PF04389">
    <property type="entry name" value="Peptidase_M28"/>
    <property type="match status" value="1"/>
</dbReference>
<accession>A0ABP4XG25</accession>
<keyword evidence="1" id="KW-1133">Transmembrane helix</keyword>
<protein>
    <submittedName>
        <fullName evidence="4">M20/M25/M40 family metallo-hydrolase</fullName>
    </submittedName>
</protein>
<feature type="transmembrane region" description="Helical" evidence="1">
    <location>
        <begin position="319"/>
        <end position="339"/>
    </location>
</feature>